<feature type="chain" id="PRO_5012585061" evidence="2">
    <location>
        <begin position="17"/>
        <end position="255"/>
    </location>
</feature>
<feature type="region of interest" description="Disordered" evidence="1">
    <location>
        <begin position="104"/>
        <end position="130"/>
    </location>
</feature>
<feature type="compositionally biased region" description="Low complexity" evidence="1">
    <location>
        <begin position="167"/>
        <end position="183"/>
    </location>
</feature>
<name>A0A2A4J5Q6_HELVI</name>
<sequence>MFITLTLLTMIPLSTGYIDCRISCRRCHEHTEHPSVLEVYCAMCEECKQRRRERMLSRTPSRRMTTTIATSLVRMRDGVGNSAEQRGKSLLMTGSKIAPAQSITEQGSPQALNSVLSPQAPQAQHAPKPAQRLAYRVENERMYPAGCPTPPMCADSDEAVILVHETTPFNPPTTTTSTTTTTQPTPPPCPPVQSCRKKKPMMSCMPCMPMCPCPMYNYPQPQQQIMLTQPTTPASSQADYHYLYLGLPKNMLKLN</sequence>
<dbReference type="EMBL" id="NWSH01002921">
    <property type="protein sequence ID" value="PCG67301.1"/>
    <property type="molecule type" value="Genomic_DNA"/>
</dbReference>
<evidence type="ECO:0000256" key="1">
    <source>
        <dbReference type="SAM" id="MobiDB-lite"/>
    </source>
</evidence>
<proteinExistence type="predicted"/>
<accession>A0A2A4J5Q6</accession>
<protein>
    <submittedName>
        <fullName evidence="3">Uncharacterized protein</fullName>
    </submittedName>
</protein>
<gene>
    <name evidence="3" type="ORF">B5V51_6606</name>
</gene>
<feature type="compositionally biased region" description="Low complexity" evidence="1">
    <location>
        <begin position="118"/>
        <end position="130"/>
    </location>
</feature>
<feature type="compositionally biased region" description="Polar residues" evidence="1">
    <location>
        <begin position="104"/>
        <end position="117"/>
    </location>
</feature>
<evidence type="ECO:0000256" key="2">
    <source>
        <dbReference type="SAM" id="SignalP"/>
    </source>
</evidence>
<feature type="region of interest" description="Disordered" evidence="1">
    <location>
        <begin position="167"/>
        <end position="191"/>
    </location>
</feature>
<evidence type="ECO:0000313" key="3">
    <source>
        <dbReference type="EMBL" id="PCG67301.1"/>
    </source>
</evidence>
<organism evidence="3">
    <name type="scientific">Heliothis virescens</name>
    <name type="common">Tobacco budworm moth</name>
    <dbReference type="NCBI Taxonomy" id="7102"/>
    <lineage>
        <taxon>Eukaryota</taxon>
        <taxon>Metazoa</taxon>
        <taxon>Ecdysozoa</taxon>
        <taxon>Arthropoda</taxon>
        <taxon>Hexapoda</taxon>
        <taxon>Insecta</taxon>
        <taxon>Pterygota</taxon>
        <taxon>Neoptera</taxon>
        <taxon>Endopterygota</taxon>
        <taxon>Lepidoptera</taxon>
        <taxon>Glossata</taxon>
        <taxon>Ditrysia</taxon>
        <taxon>Noctuoidea</taxon>
        <taxon>Noctuidae</taxon>
        <taxon>Heliothinae</taxon>
        <taxon>Heliothis</taxon>
    </lineage>
</organism>
<reference evidence="3" key="1">
    <citation type="submission" date="2017-09" db="EMBL/GenBank/DDBJ databases">
        <title>Contemporary evolution of a Lepidopteran species, Heliothis virescens, in response to modern agricultural practices.</title>
        <authorList>
            <person name="Fritz M.L."/>
            <person name="Deyonke A.M."/>
            <person name="Papanicolaou A."/>
            <person name="Micinski S."/>
            <person name="Westbrook J."/>
            <person name="Gould F."/>
        </authorList>
    </citation>
    <scope>NUCLEOTIDE SEQUENCE [LARGE SCALE GENOMIC DNA]</scope>
    <source>
        <strain evidence="3">HvINT-</strain>
        <tissue evidence="3">Whole body</tissue>
    </source>
</reference>
<feature type="signal peptide" evidence="2">
    <location>
        <begin position="1"/>
        <end position="16"/>
    </location>
</feature>
<comment type="caution">
    <text evidence="3">The sequence shown here is derived from an EMBL/GenBank/DDBJ whole genome shotgun (WGS) entry which is preliminary data.</text>
</comment>
<keyword evidence="2" id="KW-0732">Signal</keyword>
<dbReference type="AlphaFoldDB" id="A0A2A4J5Q6"/>